<dbReference type="EMBL" id="JAGPNK010000001">
    <property type="protein sequence ID" value="KAH7329184.1"/>
    <property type="molecule type" value="Genomic_DNA"/>
</dbReference>
<dbReference type="Proteomes" id="UP000813444">
    <property type="component" value="Unassembled WGS sequence"/>
</dbReference>
<keyword evidence="1" id="KW-0812">Transmembrane</keyword>
<keyword evidence="1" id="KW-0472">Membrane</keyword>
<comment type="caution">
    <text evidence="2">The sequence shown here is derived from an EMBL/GenBank/DDBJ whole genome shotgun (WGS) entry which is preliminary data.</text>
</comment>
<sequence>MAGGKGVQVKSGLVRYQSQLCYYNSVIFCVASFFLAPCKRPVGQVARGYRGTMTGTEKLAVEGRGNSAVEVRRRVTSVVFLQRQIGRKATL</sequence>
<proteinExistence type="predicted"/>
<evidence type="ECO:0000313" key="3">
    <source>
        <dbReference type="Proteomes" id="UP000813444"/>
    </source>
</evidence>
<dbReference type="AlphaFoldDB" id="A0A8K0T8L2"/>
<accession>A0A8K0T8L2</accession>
<gene>
    <name evidence="2" type="ORF">B0I35DRAFT_38291</name>
</gene>
<protein>
    <submittedName>
        <fullName evidence="2">Uncharacterized protein</fullName>
    </submittedName>
</protein>
<evidence type="ECO:0000313" key="2">
    <source>
        <dbReference type="EMBL" id="KAH7329184.1"/>
    </source>
</evidence>
<keyword evidence="3" id="KW-1185">Reference proteome</keyword>
<feature type="transmembrane region" description="Helical" evidence="1">
    <location>
        <begin position="20"/>
        <end position="37"/>
    </location>
</feature>
<keyword evidence="1" id="KW-1133">Transmembrane helix</keyword>
<organism evidence="2 3">
    <name type="scientific">Stachybotrys elegans</name>
    <dbReference type="NCBI Taxonomy" id="80388"/>
    <lineage>
        <taxon>Eukaryota</taxon>
        <taxon>Fungi</taxon>
        <taxon>Dikarya</taxon>
        <taxon>Ascomycota</taxon>
        <taxon>Pezizomycotina</taxon>
        <taxon>Sordariomycetes</taxon>
        <taxon>Hypocreomycetidae</taxon>
        <taxon>Hypocreales</taxon>
        <taxon>Stachybotryaceae</taxon>
        <taxon>Stachybotrys</taxon>
    </lineage>
</organism>
<reference evidence="2" key="1">
    <citation type="journal article" date="2021" name="Nat. Commun.">
        <title>Genetic determinants of endophytism in the Arabidopsis root mycobiome.</title>
        <authorList>
            <person name="Mesny F."/>
            <person name="Miyauchi S."/>
            <person name="Thiergart T."/>
            <person name="Pickel B."/>
            <person name="Atanasova L."/>
            <person name="Karlsson M."/>
            <person name="Huettel B."/>
            <person name="Barry K.W."/>
            <person name="Haridas S."/>
            <person name="Chen C."/>
            <person name="Bauer D."/>
            <person name="Andreopoulos W."/>
            <person name="Pangilinan J."/>
            <person name="LaButti K."/>
            <person name="Riley R."/>
            <person name="Lipzen A."/>
            <person name="Clum A."/>
            <person name="Drula E."/>
            <person name="Henrissat B."/>
            <person name="Kohler A."/>
            <person name="Grigoriev I.V."/>
            <person name="Martin F.M."/>
            <person name="Hacquard S."/>
        </authorList>
    </citation>
    <scope>NUCLEOTIDE SEQUENCE</scope>
    <source>
        <strain evidence="2">MPI-CAGE-CH-0235</strain>
    </source>
</reference>
<evidence type="ECO:0000256" key="1">
    <source>
        <dbReference type="SAM" id="Phobius"/>
    </source>
</evidence>
<name>A0A8K0T8L2_9HYPO</name>